<dbReference type="GO" id="GO:0003676">
    <property type="term" value="F:nucleic acid binding"/>
    <property type="evidence" value="ECO:0007669"/>
    <property type="project" value="InterPro"/>
</dbReference>
<dbReference type="PROSITE" id="PS01070">
    <property type="entry name" value="NUCLEASE_NON_SPEC"/>
    <property type="match status" value="1"/>
</dbReference>
<dbReference type="InterPro" id="IPR018524">
    <property type="entry name" value="DNA/RNA_endonuclease_AS"/>
</dbReference>
<keyword evidence="2" id="KW-1185">Reference proteome</keyword>
<dbReference type="AlphaFoldDB" id="A0A319DQ91"/>
<protein>
    <submittedName>
        <fullName evidence="1">Uncharacterized protein</fullName>
    </submittedName>
</protein>
<dbReference type="EMBL" id="KZ825799">
    <property type="protein sequence ID" value="PYH99760.1"/>
    <property type="molecule type" value="Genomic_DNA"/>
</dbReference>
<evidence type="ECO:0000313" key="2">
    <source>
        <dbReference type="Proteomes" id="UP000247810"/>
    </source>
</evidence>
<dbReference type="Proteomes" id="UP000247810">
    <property type="component" value="Unassembled WGS sequence"/>
</dbReference>
<accession>A0A319DQ91</accession>
<evidence type="ECO:0000313" key="1">
    <source>
        <dbReference type="EMBL" id="PYH99760.1"/>
    </source>
</evidence>
<proteinExistence type="predicted"/>
<name>A0A319DQ91_9EURO</name>
<gene>
    <name evidence="1" type="ORF">BO71DRAFT_137832</name>
</gene>
<sequence>MLTSSTSGRCRINQPGSAVAAADRGHLAGLGGVEEKAGGTSVLPNRKAGNWENQAWAVRGPWLRLVARTIPLWPSRALPFVSRAQSLTPRTLSPQTLKVPGLQGSPFARRCRKNPGAGRVWSTPWPWCILVHPGGLVGWWAGGLVGWFAHEPN</sequence>
<dbReference type="VEuPathDB" id="FungiDB:BO71DRAFT_137832"/>
<organism evidence="1 2">
    <name type="scientific">Aspergillus ellipticus CBS 707.79</name>
    <dbReference type="NCBI Taxonomy" id="1448320"/>
    <lineage>
        <taxon>Eukaryota</taxon>
        <taxon>Fungi</taxon>
        <taxon>Dikarya</taxon>
        <taxon>Ascomycota</taxon>
        <taxon>Pezizomycotina</taxon>
        <taxon>Eurotiomycetes</taxon>
        <taxon>Eurotiomycetidae</taxon>
        <taxon>Eurotiales</taxon>
        <taxon>Aspergillaceae</taxon>
        <taxon>Aspergillus</taxon>
        <taxon>Aspergillus subgen. Circumdati</taxon>
    </lineage>
</organism>
<dbReference type="GO" id="GO:0046872">
    <property type="term" value="F:metal ion binding"/>
    <property type="evidence" value="ECO:0007669"/>
    <property type="project" value="InterPro"/>
</dbReference>
<dbReference type="GO" id="GO:0016787">
    <property type="term" value="F:hydrolase activity"/>
    <property type="evidence" value="ECO:0007669"/>
    <property type="project" value="InterPro"/>
</dbReference>
<reference evidence="1 2" key="1">
    <citation type="submission" date="2018-02" db="EMBL/GenBank/DDBJ databases">
        <title>The genomes of Aspergillus section Nigri reveals drivers in fungal speciation.</title>
        <authorList>
            <consortium name="DOE Joint Genome Institute"/>
            <person name="Vesth T.C."/>
            <person name="Nybo J."/>
            <person name="Theobald S."/>
            <person name="Brandl J."/>
            <person name="Frisvad J.C."/>
            <person name="Nielsen K.F."/>
            <person name="Lyhne E.K."/>
            <person name="Kogle M.E."/>
            <person name="Kuo A."/>
            <person name="Riley R."/>
            <person name="Clum A."/>
            <person name="Nolan M."/>
            <person name="Lipzen A."/>
            <person name="Salamov A."/>
            <person name="Henrissat B."/>
            <person name="Wiebenga A."/>
            <person name="De vries R.P."/>
            <person name="Grigoriev I.V."/>
            <person name="Mortensen U.H."/>
            <person name="Andersen M.R."/>
            <person name="Baker S.E."/>
        </authorList>
    </citation>
    <scope>NUCLEOTIDE SEQUENCE [LARGE SCALE GENOMIC DNA]</scope>
    <source>
        <strain evidence="1 2">CBS 707.79</strain>
    </source>
</reference>